<dbReference type="PANTHER" id="PTHR12303">
    <property type="entry name" value="CARNOSINE N-METHYLTRANSFERASE"/>
    <property type="match status" value="1"/>
</dbReference>
<dbReference type="GO" id="GO:0030735">
    <property type="term" value="F:carnosine N-methyltransferase activity"/>
    <property type="evidence" value="ECO:0007669"/>
    <property type="project" value="UniProtKB-EC"/>
</dbReference>
<dbReference type="Pfam" id="PF07942">
    <property type="entry name" value="CARME"/>
    <property type="match status" value="1"/>
</dbReference>
<dbReference type="GO" id="GO:0032259">
    <property type="term" value="P:methylation"/>
    <property type="evidence" value="ECO:0007669"/>
    <property type="project" value="UniProtKB-KW"/>
</dbReference>
<keyword evidence="8" id="KW-1185">Reference proteome</keyword>
<evidence type="ECO:0000256" key="4">
    <source>
        <dbReference type="ARBA" id="ARBA00022679"/>
    </source>
</evidence>
<evidence type="ECO:0000256" key="1">
    <source>
        <dbReference type="ARBA" id="ARBA00010086"/>
    </source>
</evidence>
<comment type="caution">
    <text evidence="7">The sequence shown here is derived from an EMBL/GenBank/DDBJ whole genome shotgun (WGS) entry which is preliminary data.</text>
</comment>
<name>A0A9W7CDV5_9STRA</name>
<evidence type="ECO:0000313" key="8">
    <source>
        <dbReference type="Proteomes" id="UP001165122"/>
    </source>
</evidence>
<dbReference type="PANTHER" id="PTHR12303:SF6">
    <property type="entry name" value="CARNOSINE N-METHYLTRANSFERASE"/>
    <property type="match status" value="1"/>
</dbReference>
<sequence>MAKDALDPTRYPTFPPPETDPTTLASLSTYLVMIAVEEYERERDIVIKTMEDRVYALSAYNNKLDTDAEQEIEAVREGFNHNLAVLQTLLFPPLSYSSSLPSPTPTPAPHHSPSSPQPLQSSSSYTLLPQIITHLSREYTTVVPASYSYLTSKLDLDSGRAPKILIPGAGLGRLAYEVLKKLPNATVELNEFSVPMATALSRIIHNGLTVDIFSHVQSSATVGEVSSKNRLQKVQVSVLPLPQNSQLSLTTGDFVTCYSTPLNTNNAYDYILTSYILDAVPNIIEMILIIKKLALNSRSQNIKTAWCNYGPLHWHNGVELKLSVDEIKDILTKEGFVIDEWEIVVGEAYRNDVDEAMFMTDELYNCLKFCVTLDDSKEFEDDIISRIEEGRRQIKEKKDLEIVNANEDDPEEEEESTMRIEEL</sequence>
<dbReference type="EC" id="2.1.1.22" evidence="2"/>
<dbReference type="SUPFAM" id="SSF53335">
    <property type="entry name" value="S-adenosyl-L-methionine-dependent methyltransferases"/>
    <property type="match status" value="1"/>
</dbReference>
<dbReference type="InterPro" id="IPR029063">
    <property type="entry name" value="SAM-dependent_MTases_sf"/>
</dbReference>
<keyword evidence="5" id="KW-0949">S-adenosyl-L-methionine</keyword>
<dbReference type="SMART" id="SM01296">
    <property type="entry name" value="N2227"/>
    <property type="match status" value="1"/>
</dbReference>
<keyword evidence="4" id="KW-0808">Transferase</keyword>
<accession>A0A9W7CDV5</accession>
<proteinExistence type="inferred from homology"/>
<evidence type="ECO:0000256" key="2">
    <source>
        <dbReference type="ARBA" id="ARBA00012003"/>
    </source>
</evidence>
<dbReference type="OrthoDB" id="978at2759"/>
<gene>
    <name evidence="7" type="ORF">TrLO_g6691</name>
</gene>
<comment type="similarity">
    <text evidence="1">Belongs to the carnosine N-methyltransferase family.</text>
</comment>
<organism evidence="7 8">
    <name type="scientific">Triparma laevis f. longispina</name>
    <dbReference type="NCBI Taxonomy" id="1714387"/>
    <lineage>
        <taxon>Eukaryota</taxon>
        <taxon>Sar</taxon>
        <taxon>Stramenopiles</taxon>
        <taxon>Ochrophyta</taxon>
        <taxon>Bolidophyceae</taxon>
        <taxon>Parmales</taxon>
        <taxon>Triparmaceae</taxon>
        <taxon>Triparma</taxon>
    </lineage>
</organism>
<protein>
    <recommendedName>
        <fullName evidence="2">carnosine N-methyltransferase</fullName>
        <ecNumber evidence="2">2.1.1.22</ecNumber>
    </recommendedName>
</protein>
<dbReference type="AlphaFoldDB" id="A0A9W7CDV5"/>
<evidence type="ECO:0000313" key="7">
    <source>
        <dbReference type="EMBL" id="GMI03915.1"/>
    </source>
</evidence>
<feature type="region of interest" description="Disordered" evidence="6">
    <location>
        <begin position="402"/>
        <end position="423"/>
    </location>
</feature>
<keyword evidence="3" id="KW-0489">Methyltransferase</keyword>
<feature type="compositionally biased region" description="Acidic residues" evidence="6">
    <location>
        <begin position="406"/>
        <end position="415"/>
    </location>
</feature>
<feature type="region of interest" description="Disordered" evidence="6">
    <location>
        <begin position="1"/>
        <end position="20"/>
    </location>
</feature>
<evidence type="ECO:0000256" key="5">
    <source>
        <dbReference type="ARBA" id="ARBA00022691"/>
    </source>
</evidence>
<dbReference type="InterPro" id="IPR012901">
    <property type="entry name" value="CARME"/>
</dbReference>
<evidence type="ECO:0000256" key="6">
    <source>
        <dbReference type="SAM" id="MobiDB-lite"/>
    </source>
</evidence>
<dbReference type="EMBL" id="BRXW01000065">
    <property type="protein sequence ID" value="GMI03915.1"/>
    <property type="molecule type" value="Genomic_DNA"/>
</dbReference>
<dbReference type="Proteomes" id="UP001165122">
    <property type="component" value="Unassembled WGS sequence"/>
</dbReference>
<feature type="compositionally biased region" description="Low complexity" evidence="6">
    <location>
        <begin position="111"/>
        <end position="122"/>
    </location>
</feature>
<evidence type="ECO:0000256" key="3">
    <source>
        <dbReference type="ARBA" id="ARBA00022603"/>
    </source>
</evidence>
<reference evidence="8" key="1">
    <citation type="journal article" date="2023" name="Commun. Biol.">
        <title>Genome analysis of Parmales, the sister group of diatoms, reveals the evolutionary specialization of diatoms from phago-mixotrophs to photoautotrophs.</title>
        <authorList>
            <person name="Ban H."/>
            <person name="Sato S."/>
            <person name="Yoshikawa S."/>
            <person name="Yamada K."/>
            <person name="Nakamura Y."/>
            <person name="Ichinomiya M."/>
            <person name="Sato N."/>
            <person name="Blanc-Mathieu R."/>
            <person name="Endo H."/>
            <person name="Kuwata A."/>
            <person name="Ogata H."/>
        </authorList>
    </citation>
    <scope>NUCLEOTIDE SEQUENCE [LARGE SCALE GENOMIC DNA]</scope>
    <source>
        <strain evidence="8">NIES 3700</strain>
    </source>
</reference>
<feature type="region of interest" description="Disordered" evidence="6">
    <location>
        <begin position="100"/>
        <end position="122"/>
    </location>
</feature>